<feature type="region of interest" description="Disordered" evidence="2">
    <location>
        <begin position="18"/>
        <end position="49"/>
    </location>
</feature>
<feature type="coiled-coil region" evidence="1">
    <location>
        <begin position="144"/>
        <end position="171"/>
    </location>
</feature>
<keyword evidence="1" id="KW-0175">Coiled coil</keyword>
<organism evidence="3 4">
    <name type="scientific">Gigaspora margarita</name>
    <dbReference type="NCBI Taxonomy" id="4874"/>
    <lineage>
        <taxon>Eukaryota</taxon>
        <taxon>Fungi</taxon>
        <taxon>Fungi incertae sedis</taxon>
        <taxon>Mucoromycota</taxon>
        <taxon>Glomeromycotina</taxon>
        <taxon>Glomeromycetes</taxon>
        <taxon>Diversisporales</taxon>
        <taxon>Gigasporaceae</taxon>
        <taxon>Gigaspora</taxon>
    </lineage>
</organism>
<protein>
    <submittedName>
        <fullName evidence="3">35716_t:CDS:1</fullName>
    </submittedName>
</protein>
<evidence type="ECO:0000256" key="1">
    <source>
        <dbReference type="SAM" id="Coils"/>
    </source>
</evidence>
<reference evidence="3 4" key="1">
    <citation type="submission" date="2021-06" db="EMBL/GenBank/DDBJ databases">
        <authorList>
            <person name="Kallberg Y."/>
            <person name="Tangrot J."/>
            <person name="Rosling A."/>
        </authorList>
    </citation>
    <scope>NUCLEOTIDE SEQUENCE [LARGE SCALE GENOMIC DNA]</scope>
    <source>
        <strain evidence="3 4">120-4 pot B 10/14</strain>
    </source>
</reference>
<feature type="non-terminal residue" evidence="3">
    <location>
        <position position="431"/>
    </location>
</feature>
<feature type="compositionally biased region" description="Polar residues" evidence="2">
    <location>
        <begin position="18"/>
        <end position="42"/>
    </location>
</feature>
<proteinExistence type="predicted"/>
<dbReference type="EMBL" id="CAJVQB010071193">
    <property type="protein sequence ID" value="CAG8843080.1"/>
    <property type="molecule type" value="Genomic_DNA"/>
</dbReference>
<comment type="caution">
    <text evidence="3">The sequence shown here is derived from an EMBL/GenBank/DDBJ whole genome shotgun (WGS) entry which is preliminary data.</text>
</comment>
<keyword evidence="4" id="KW-1185">Reference proteome</keyword>
<sequence>ISNNSLASSISYDKTISSQKKIITPPSDSTPSRNLGSNQPTEADSKTSHMIRMNATNNKINELHNLIEKLENSYMAKYYDRTTEQRFDNPDSWLIGDLPVITSEINRVEHEANYVKTTKDIKLLMYTPSTITVGRRGILQSRIKERLETTFKALEAQLNALHEQIQEKTSNKSQSPLEYIDRSIRNISKGLYRNASQIEQLSVQLDQLTLQISSEDHDSNHETSQKAAYLNKERICEKPGIQETNQTTEVAHTEIESLSFGERLTGSPLSFGEKFLESDKSNLTRASFISQDNETTQEPLTFLKLSKTSELKQSYNNFWEESKPSVPQMAPDTTTEEIVAENGNALIEVSENFSSFALGEPTKEFNAFGLQGDFGLFGERSSVNVSTSAPAFGKPTPFAAATSAPIAFGAGLSASDNASGIPLAFATPPNN</sequence>
<name>A0ABN7WXF1_GIGMA</name>
<gene>
    <name evidence="3" type="ORF">GMARGA_LOCUS36344</name>
</gene>
<dbReference type="Proteomes" id="UP000789901">
    <property type="component" value="Unassembled WGS sequence"/>
</dbReference>
<evidence type="ECO:0000313" key="3">
    <source>
        <dbReference type="EMBL" id="CAG8843080.1"/>
    </source>
</evidence>
<evidence type="ECO:0000256" key="2">
    <source>
        <dbReference type="SAM" id="MobiDB-lite"/>
    </source>
</evidence>
<feature type="non-terminal residue" evidence="3">
    <location>
        <position position="1"/>
    </location>
</feature>
<accession>A0ABN7WXF1</accession>
<evidence type="ECO:0000313" key="4">
    <source>
        <dbReference type="Proteomes" id="UP000789901"/>
    </source>
</evidence>